<dbReference type="PANTHER" id="PTHR33777">
    <property type="entry name" value="UPF0045 PROTEIN ECM15"/>
    <property type="match status" value="1"/>
</dbReference>
<evidence type="ECO:0000313" key="3">
    <source>
        <dbReference type="EMBL" id="SHO48944.1"/>
    </source>
</evidence>
<reference evidence="3 4" key="1">
    <citation type="submission" date="2016-12" db="EMBL/GenBank/DDBJ databases">
        <authorList>
            <person name="Song W.-J."/>
            <person name="Kurnit D.M."/>
        </authorList>
    </citation>
    <scope>NUCLEOTIDE SEQUENCE [LARGE SCALE GENOMIC DNA]</scope>
    <source>
        <strain evidence="3 4">DSM 18488</strain>
    </source>
</reference>
<organism evidence="3 4">
    <name type="scientific">Desulfopila aestuarii DSM 18488</name>
    <dbReference type="NCBI Taxonomy" id="1121416"/>
    <lineage>
        <taxon>Bacteria</taxon>
        <taxon>Pseudomonadati</taxon>
        <taxon>Thermodesulfobacteriota</taxon>
        <taxon>Desulfobulbia</taxon>
        <taxon>Desulfobulbales</taxon>
        <taxon>Desulfocapsaceae</taxon>
        <taxon>Desulfopila</taxon>
    </lineage>
</organism>
<gene>
    <name evidence="3" type="ORF">SAMN02745220_02552</name>
</gene>
<dbReference type="AlphaFoldDB" id="A0A1M7Y8H5"/>
<name>A0A1M7Y8H5_9BACT</name>
<sequence>MHVIIDLCVVPLGVGVSVSQYVVACEQIIREAGLKSALHAYGTNIEGEWDVVMAAVKKCHETIHAMGAPRITTTIKLGTRIDRHQTMADKVKSVEDKMS</sequence>
<dbReference type="OrthoDB" id="9793516at2"/>
<dbReference type="NCBIfam" id="TIGR00106">
    <property type="entry name" value="MTH1187 family thiamine-binding protein"/>
    <property type="match status" value="1"/>
</dbReference>
<keyword evidence="4" id="KW-1185">Reference proteome</keyword>
<evidence type="ECO:0000259" key="2">
    <source>
        <dbReference type="Pfam" id="PF01910"/>
    </source>
</evidence>
<dbReference type="Proteomes" id="UP000184603">
    <property type="component" value="Unassembled WGS sequence"/>
</dbReference>
<dbReference type="InterPro" id="IPR002767">
    <property type="entry name" value="Thiamine_BP"/>
</dbReference>
<dbReference type="InterPro" id="IPR029756">
    <property type="entry name" value="MTH1187/YkoF-like"/>
</dbReference>
<feature type="domain" description="Thiamine-binding protein" evidence="2">
    <location>
        <begin position="6"/>
        <end position="95"/>
    </location>
</feature>
<dbReference type="EMBL" id="FRFE01000011">
    <property type="protein sequence ID" value="SHO48944.1"/>
    <property type="molecule type" value="Genomic_DNA"/>
</dbReference>
<dbReference type="GO" id="GO:0005829">
    <property type="term" value="C:cytosol"/>
    <property type="evidence" value="ECO:0007669"/>
    <property type="project" value="TreeGrafter"/>
</dbReference>
<comment type="similarity">
    <text evidence="1">Belongs to the UPF0045 family.</text>
</comment>
<proteinExistence type="inferred from homology"/>
<dbReference type="SUPFAM" id="SSF89957">
    <property type="entry name" value="MTH1187/YkoF-like"/>
    <property type="match status" value="1"/>
</dbReference>
<dbReference type="Gene3D" id="3.30.70.930">
    <property type="match status" value="1"/>
</dbReference>
<accession>A0A1M7Y8H5</accession>
<evidence type="ECO:0000256" key="1">
    <source>
        <dbReference type="ARBA" id="ARBA00010272"/>
    </source>
</evidence>
<evidence type="ECO:0000313" key="4">
    <source>
        <dbReference type="Proteomes" id="UP000184603"/>
    </source>
</evidence>
<dbReference type="InterPro" id="IPR051614">
    <property type="entry name" value="UPF0045_domain"/>
</dbReference>
<dbReference type="PANTHER" id="PTHR33777:SF1">
    <property type="entry name" value="UPF0045 PROTEIN ECM15"/>
    <property type="match status" value="1"/>
</dbReference>
<dbReference type="Pfam" id="PF01910">
    <property type="entry name" value="Thiamine_BP"/>
    <property type="match status" value="1"/>
</dbReference>
<dbReference type="RefSeq" id="WP_073613841.1">
    <property type="nucleotide sequence ID" value="NZ_FRFE01000011.1"/>
</dbReference>
<protein>
    <submittedName>
        <fullName evidence="3">Uncharacterized protein, MTH1187 family</fullName>
    </submittedName>
</protein>